<organism evidence="1 2">
    <name type="scientific">Paucimonas lemoignei</name>
    <name type="common">Pseudomonas lemoignei</name>
    <dbReference type="NCBI Taxonomy" id="29443"/>
    <lineage>
        <taxon>Bacteria</taxon>
        <taxon>Pseudomonadati</taxon>
        <taxon>Pseudomonadota</taxon>
        <taxon>Betaproteobacteria</taxon>
        <taxon>Burkholderiales</taxon>
        <taxon>Burkholderiaceae</taxon>
        <taxon>Paucimonas</taxon>
    </lineage>
</organism>
<dbReference type="Pfam" id="PF13692">
    <property type="entry name" value="Glyco_trans_1_4"/>
    <property type="match status" value="1"/>
</dbReference>
<dbReference type="NCBIfam" id="TIGR03087">
    <property type="entry name" value="stp1"/>
    <property type="match status" value="1"/>
</dbReference>
<dbReference type="CDD" id="cd03801">
    <property type="entry name" value="GT4_PimA-like"/>
    <property type="match status" value="1"/>
</dbReference>
<keyword evidence="2" id="KW-1185">Reference proteome</keyword>
<evidence type="ECO:0000313" key="1">
    <source>
        <dbReference type="EMBL" id="TCS38568.1"/>
    </source>
</evidence>
<protein>
    <submittedName>
        <fullName evidence="1">Sugar transferase (PEP-CTERM/EpsH1 system associated)</fullName>
    </submittedName>
</protein>
<dbReference type="SUPFAM" id="SSF53756">
    <property type="entry name" value="UDP-Glycosyltransferase/glycogen phosphorylase"/>
    <property type="match status" value="1"/>
</dbReference>
<accession>A0A4R3HZ98</accession>
<comment type="caution">
    <text evidence="1">The sequence shown here is derived from an EMBL/GenBank/DDBJ whole genome shotgun (WGS) entry which is preliminary data.</text>
</comment>
<dbReference type="Proteomes" id="UP000295382">
    <property type="component" value="Unassembled WGS sequence"/>
</dbReference>
<dbReference type="AlphaFoldDB" id="A0A4R3HZ98"/>
<evidence type="ECO:0000313" key="2">
    <source>
        <dbReference type="Proteomes" id="UP000295382"/>
    </source>
</evidence>
<dbReference type="PANTHER" id="PTHR12526:SF600">
    <property type="entry name" value="GLYCOSYL TRANSFERASE GROUP 1"/>
    <property type="match status" value="1"/>
</dbReference>
<reference evidence="1 2" key="1">
    <citation type="submission" date="2019-03" db="EMBL/GenBank/DDBJ databases">
        <title>Genomic Encyclopedia of Type Strains, Phase IV (KMG-IV): sequencing the most valuable type-strain genomes for metagenomic binning, comparative biology and taxonomic classification.</title>
        <authorList>
            <person name="Goeker M."/>
        </authorList>
    </citation>
    <scope>NUCLEOTIDE SEQUENCE [LARGE SCALE GENOMIC DNA]</scope>
    <source>
        <strain evidence="1 2">DSM 7445</strain>
    </source>
</reference>
<keyword evidence="1" id="KW-0808">Transferase</keyword>
<dbReference type="GO" id="GO:0016757">
    <property type="term" value="F:glycosyltransferase activity"/>
    <property type="evidence" value="ECO:0007669"/>
    <property type="project" value="TreeGrafter"/>
</dbReference>
<dbReference type="Gene3D" id="3.40.50.2000">
    <property type="entry name" value="Glycogen Phosphorylase B"/>
    <property type="match status" value="1"/>
</dbReference>
<dbReference type="PANTHER" id="PTHR12526">
    <property type="entry name" value="GLYCOSYLTRANSFERASE"/>
    <property type="match status" value="1"/>
</dbReference>
<dbReference type="InterPro" id="IPR017521">
    <property type="entry name" value="Sugar_tfrase_PEP-CTERM_Stp1"/>
</dbReference>
<name>A0A4R3HZ98_PAULE</name>
<proteinExistence type="predicted"/>
<dbReference type="RefSeq" id="WP_132257636.1">
    <property type="nucleotide sequence ID" value="NZ_SLZQ01000002.1"/>
</dbReference>
<dbReference type="OrthoDB" id="9807209at2"/>
<gene>
    <name evidence="1" type="ORF">EDC30_102307</name>
</gene>
<dbReference type="EMBL" id="SLZQ01000002">
    <property type="protein sequence ID" value="TCS38568.1"/>
    <property type="molecule type" value="Genomic_DNA"/>
</dbReference>
<sequence>MEHLLFLAHRIPYPPNKGDKIRSWHLLRHLARRYRIHLGAFIDDPDDWQYVDTLRQVCADVHFVNLSPRAARVKSLSGLFAGRPLTLDYYRSKELQSWVAQTMHAWNISKVMAFSSAVAQFITPFDSAPSAPNLQVRRVIDFVDVDSDKWTQYAASKKWPMKWVYQREAEKLLEYERSVAAGFDASLFVSPEEATLFRSLAPESADKIGHFSNGVDAEYFSPAHSFNSPFAADEEALVFTGAMDYWPNIDAVQWFADEVLPKVRQLRPNAVFYIVGSRPAPQVEALAARPGIRVTGTVPDVRPYLAHARIAVAPLRIARGIQNKVLEAMAMAKPVAVSPQALEGIAAQPGKEVLLANDALEFSGALIRQLESPDINLGSHAREKVLDQYSWPAHLAAVDALLDAASGPAMTASVQSSHVSPIQSREASR</sequence>